<feature type="repeat" description="TPR" evidence="5">
    <location>
        <begin position="297"/>
        <end position="330"/>
    </location>
</feature>
<dbReference type="InterPro" id="IPR011990">
    <property type="entry name" value="TPR-like_helical_dom_sf"/>
</dbReference>
<dbReference type="PROSITE" id="PS50005">
    <property type="entry name" value="TPR"/>
    <property type="match status" value="2"/>
</dbReference>
<dbReference type="Proteomes" id="UP001201020">
    <property type="component" value="Chromosome"/>
</dbReference>
<evidence type="ECO:0000256" key="5">
    <source>
        <dbReference type="PROSITE-ProRule" id="PRU00339"/>
    </source>
</evidence>
<comment type="subcellular location">
    <subcellularLocation>
        <location evidence="1">Cytoplasm</location>
    </subcellularLocation>
</comment>
<evidence type="ECO:0000313" key="6">
    <source>
        <dbReference type="EMBL" id="UJG41268.1"/>
    </source>
</evidence>
<reference evidence="6" key="1">
    <citation type="journal article" date="2022" name="Nat. Microbiol.">
        <title>Unique mobile elements and scalable gene flow at the prokaryote-eukaryote boundary revealed by circularized Asgard archaea genomes.</title>
        <authorList>
            <person name="Wu F."/>
            <person name="Speth D.R."/>
            <person name="Philosof A."/>
            <person name="Cremiere A."/>
            <person name="Narayanan A."/>
            <person name="Barco R.A."/>
            <person name="Connon S.A."/>
            <person name="Amend J.P."/>
            <person name="Antoshechkin I.A."/>
            <person name="Orphan V.J."/>
        </authorList>
    </citation>
    <scope>NUCLEOTIDE SEQUENCE</scope>
    <source>
        <strain evidence="6">PM71</strain>
    </source>
</reference>
<dbReference type="PANTHER" id="PTHR46630:SF1">
    <property type="entry name" value="TETRATRICOPEPTIDE REPEAT PROTEIN 29"/>
    <property type="match status" value="1"/>
</dbReference>
<keyword evidence="2" id="KW-0963">Cytoplasm</keyword>
<evidence type="ECO:0000256" key="1">
    <source>
        <dbReference type="ARBA" id="ARBA00004496"/>
    </source>
</evidence>
<keyword evidence="4 5" id="KW-0802">TPR repeat</keyword>
<sequence length="665" mass="77459">MTLQDSDFDIPEEFSSYNKFLMENKKIILPKIKEWMKKGKTFFQSLVYACDEIGSELPTPDVLKPTFLEIAIIGYFLLDEYEKVLKIETISDNFLSNYFKYKSAWLLGHKKAQAYLADLVPSLMELKKQNKEIYEICNNIISLEVSFISSNKENILKHAAQFKQDLFDKSLITTFPLLAIEIAGDLAYREYRTGDPAFSGWLEIYKELVEAFNMDSRRLDCYTILGGLYRYKGYLEDAEEYYKRAMELSEKIGNEKAYNEIIAKIADFEHTRGNFDVALKLCLDVIQKTEGKGEINKSIYINLGEILIKQQKYEEAVKYLKKLENDESQETAIINILHGYALTKLDEKELYNSGIKLLEKGGALSEKTGNRRFLTIYYYYRGRAHLDSYDLSSAIKNFEMCYNTAINTEFQYVLFSQIYLAVAYLHRFKVSQQDADLTQSKHYVANVITICKEQNLPILANILLLQGQILMVLEEYIDAKHILEQAVIEAEKVELDWTKEKAEQYLELLYSNERIKNQILINEITELIDNIAKFSFQKNIEYLPHFYFLMLMYKGNELITKSFDKEFEEKSHLVKDLVHAVASFDEYEGIRSINFEGITLIIEKVRNITAILASDSDSFNARIKIIEILKNLQKYLQSIVTEEDEIFITILKDKALRIIEKTFET</sequence>
<evidence type="ECO:0000256" key="4">
    <source>
        <dbReference type="ARBA" id="ARBA00022803"/>
    </source>
</evidence>
<dbReference type="PANTHER" id="PTHR46630">
    <property type="entry name" value="TETRATRICOPEPTIDE REPEAT PROTEIN 29"/>
    <property type="match status" value="1"/>
</dbReference>
<evidence type="ECO:0000256" key="2">
    <source>
        <dbReference type="ARBA" id="ARBA00022490"/>
    </source>
</evidence>
<dbReference type="InterPro" id="IPR019734">
    <property type="entry name" value="TPR_rpt"/>
</dbReference>
<dbReference type="SMART" id="SM00028">
    <property type="entry name" value="TPR"/>
    <property type="match status" value="4"/>
</dbReference>
<name>A0A9Y1BLM0_9ARCH</name>
<accession>A0A9Y1BLM0</accession>
<evidence type="ECO:0000256" key="3">
    <source>
        <dbReference type="ARBA" id="ARBA00022737"/>
    </source>
</evidence>
<dbReference type="EMBL" id="CP084166">
    <property type="protein sequence ID" value="UJG41268.1"/>
    <property type="molecule type" value="Genomic_DNA"/>
</dbReference>
<dbReference type="Pfam" id="PF13374">
    <property type="entry name" value="TPR_10"/>
    <property type="match status" value="1"/>
</dbReference>
<dbReference type="InterPro" id="IPR051476">
    <property type="entry name" value="Bac_ResReg_Asp_Phosphatase"/>
</dbReference>
<protein>
    <submittedName>
        <fullName evidence="6">Tetratricopeptide repeat protein</fullName>
    </submittedName>
</protein>
<proteinExistence type="predicted"/>
<organism evidence="6">
    <name type="scientific">Candidatus Heimdallarchaeum aukensis</name>
    <dbReference type="NCBI Taxonomy" id="2876573"/>
    <lineage>
        <taxon>Archaea</taxon>
        <taxon>Promethearchaeati</taxon>
        <taxon>Candidatus Heimdallarchaeota</taxon>
        <taxon>Candidatus Heimdallarchaeia (ex Rinke et al. 2021) (nom. nud.)</taxon>
        <taxon>Candidatus Heimdallarchaeales</taxon>
        <taxon>Candidatus Heimdallarchaeaceae</taxon>
        <taxon>Candidatus Heimdallarchaeum</taxon>
    </lineage>
</organism>
<keyword evidence="3" id="KW-0677">Repeat</keyword>
<feature type="repeat" description="TPR" evidence="5">
    <location>
        <begin position="219"/>
        <end position="252"/>
    </location>
</feature>
<dbReference type="SUPFAM" id="SSF48452">
    <property type="entry name" value="TPR-like"/>
    <property type="match status" value="2"/>
</dbReference>
<dbReference type="AlphaFoldDB" id="A0A9Y1BLM0"/>
<dbReference type="Pfam" id="PF13181">
    <property type="entry name" value="TPR_8"/>
    <property type="match status" value="1"/>
</dbReference>
<dbReference type="GO" id="GO:0005737">
    <property type="term" value="C:cytoplasm"/>
    <property type="evidence" value="ECO:0007669"/>
    <property type="project" value="UniProtKB-SubCell"/>
</dbReference>
<dbReference type="Gene3D" id="1.25.40.10">
    <property type="entry name" value="Tetratricopeptide repeat domain"/>
    <property type="match status" value="1"/>
</dbReference>
<gene>
    <name evidence="6" type="ORF">K9W45_02110</name>
</gene>